<protein>
    <submittedName>
        <fullName evidence="1">Reverse transcriptase</fullName>
    </submittedName>
</protein>
<reference evidence="1" key="1">
    <citation type="submission" date="2020-09" db="EMBL/GenBank/DDBJ databases">
        <title>Genome-Enabled Discovery of Anthraquinone Biosynthesis in Senna tora.</title>
        <authorList>
            <person name="Kang S.-H."/>
            <person name="Pandey R.P."/>
            <person name="Lee C.-M."/>
            <person name="Sim J.-S."/>
            <person name="Jeong J.-T."/>
            <person name="Choi B.-S."/>
            <person name="Jung M."/>
            <person name="Ginzburg D."/>
            <person name="Zhao K."/>
            <person name="Won S.Y."/>
            <person name="Oh T.-J."/>
            <person name="Yu Y."/>
            <person name="Kim N.-H."/>
            <person name="Lee O.R."/>
            <person name="Lee T.-H."/>
            <person name="Bashyal P."/>
            <person name="Kim T.-S."/>
            <person name="Lee W.-H."/>
            <person name="Kawkins C."/>
            <person name="Kim C.-K."/>
            <person name="Kim J.S."/>
            <person name="Ahn B.O."/>
            <person name="Rhee S.Y."/>
            <person name="Sohng J.K."/>
        </authorList>
    </citation>
    <scope>NUCLEOTIDE SEQUENCE</scope>
    <source>
        <tissue evidence="1">Leaf</tissue>
    </source>
</reference>
<organism evidence="1 2">
    <name type="scientific">Senna tora</name>
    <dbReference type="NCBI Taxonomy" id="362788"/>
    <lineage>
        <taxon>Eukaryota</taxon>
        <taxon>Viridiplantae</taxon>
        <taxon>Streptophyta</taxon>
        <taxon>Embryophyta</taxon>
        <taxon>Tracheophyta</taxon>
        <taxon>Spermatophyta</taxon>
        <taxon>Magnoliopsida</taxon>
        <taxon>eudicotyledons</taxon>
        <taxon>Gunneridae</taxon>
        <taxon>Pentapetalae</taxon>
        <taxon>rosids</taxon>
        <taxon>fabids</taxon>
        <taxon>Fabales</taxon>
        <taxon>Fabaceae</taxon>
        <taxon>Caesalpinioideae</taxon>
        <taxon>Cassia clade</taxon>
        <taxon>Senna</taxon>
    </lineage>
</organism>
<dbReference type="Proteomes" id="UP000634136">
    <property type="component" value="Unassembled WGS sequence"/>
</dbReference>
<name>A0A834T306_9FABA</name>
<comment type="caution">
    <text evidence="1">The sequence shown here is derived from an EMBL/GenBank/DDBJ whole genome shotgun (WGS) entry which is preliminary data.</text>
</comment>
<gene>
    <name evidence="1" type="ORF">G2W53_029407</name>
</gene>
<keyword evidence="1" id="KW-0808">Transferase</keyword>
<dbReference type="AlphaFoldDB" id="A0A834T306"/>
<dbReference type="GO" id="GO:0003964">
    <property type="term" value="F:RNA-directed DNA polymerase activity"/>
    <property type="evidence" value="ECO:0007669"/>
    <property type="project" value="UniProtKB-KW"/>
</dbReference>
<keyword evidence="2" id="KW-1185">Reference proteome</keyword>
<evidence type="ECO:0000313" key="1">
    <source>
        <dbReference type="EMBL" id="KAF7815438.1"/>
    </source>
</evidence>
<dbReference type="EMBL" id="JAAIUW010000009">
    <property type="protein sequence ID" value="KAF7815438.1"/>
    <property type="molecule type" value="Genomic_DNA"/>
</dbReference>
<sequence>MQGIMERVISLNQNGFVKGKAISDSILLASQLMTTIHKAKKVKNRWLDKVEKEKKLQGIRFDRRGSTISHMILDPDNCNTVRTVLEQYSELAG</sequence>
<keyword evidence="1" id="KW-0548">Nucleotidyltransferase</keyword>
<evidence type="ECO:0000313" key="2">
    <source>
        <dbReference type="Proteomes" id="UP000634136"/>
    </source>
</evidence>
<proteinExistence type="predicted"/>
<keyword evidence="1" id="KW-0695">RNA-directed DNA polymerase</keyword>
<accession>A0A834T306</accession>